<evidence type="ECO:0000256" key="2">
    <source>
        <dbReference type="ARBA" id="ARBA00022448"/>
    </source>
</evidence>
<dbReference type="CDD" id="cd10147">
    <property type="entry name" value="Wzt_C-like"/>
    <property type="match status" value="1"/>
</dbReference>
<dbReference type="AlphaFoldDB" id="A0A0F9H6P8"/>
<dbReference type="InterPro" id="IPR029439">
    <property type="entry name" value="Wzt_C"/>
</dbReference>
<dbReference type="PANTHER" id="PTHR46743">
    <property type="entry name" value="TEICHOIC ACIDS EXPORT ATP-BINDING PROTEIN TAGH"/>
    <property type="match status" value="1"/>
</dbReference>
<dbReference type="Gene3D" id="3.40.50.300">
    <property type="entry name" value="P-loop containing nucleotide triphosphate hydrolases"/>
    <property type="match status" value="1"/>
</dbReference>
<dbReference type="GO" id="GO:0005524">
    <property type="term" value="F:ATP binding"/>
    <property type="evidence" value="ECO:0007669"/>
    <property type="project" value="UniProtKB-KW"/>
</dbReference>
<keyword evidence="3" id="KW-0547">Nucleotide-binding</keyword>
<dbReference type="SMART" id="SM00382">
    <property type="entry name" value="AAA"/>
    <property type="match status" value="1"/>
</dbReference>
<protein>
    <recommendedName>
        <fullName evidence="5">ABC transporter domain-containing protein</fullName>
    </recommendedName>
</protein>
<evidence type="ECO:0000256" key="4">
    <source>
        <dbReference type="ARBA" id="ARBA00022840"/>
    </source>
</evidence>
<dbReference type="InterPro" id="IPR027417">
    <property type="entry name" value="P-loop_NTPase"/>
</dbReference>
<dbReference type="InterPro" id="IPR003439">
    <property type="entry name" value="ABC_transporter-like_ATP-bd"/>
</dbReference>
<dbReference type="SUPFAM" id="SSF52540">
    <property type="entry name" value="P-loop containing nucleoside triphosphate hydrolases"/>
    <property type="match status" value="1"/>
</dbReference>
<accession>A0A0F9H6P8</accession>
<dbReference type="PROSITE" id="PS00211">
    <property type="entry name" value="ABC_TRANSPORTER_1"/>
    <property type="match status" value="1"/>
</dbReference>
<dbReference type="InterPro" id="IPR015860">
    <property type="entry name" value="ABC_transpr_TagH-like"/>
</dbReference>
<dbReference type="Pfam" id="PF00005">
    <property type="entry name" value="ABC_tran"/>
    <property type="match status" value="1"/>
</dbReference>
<comment type="caution">
    <text evidence="6">The sequence shown here is derived from an EMBL/GenBank/DDBJ whole genome shotgun (WGS) entry which is preliminary data.</text>
</comment>
<name>A0A0F9H6P8_9ZZZZ</name>
<dbReference type="GO" id="GO:0016887">
    <property type="term" value="F:ATP hydrolysis activity"/>
    <property type="evidence" value="ECO:0007669"/>
    <property type="project" value="InterPro"/>
</dbReference>
<dbReference type="Gene3D" id="2.70.50.60">
    <property type="entry name" value="abc- transporter (atp binding component) like domain"/>
    <property type="match status" value="1"/>
</dbReference>
<dbReference type="CDD" id="cd03220">
    <property type="entry name" value="ABC_KpsT_Wzt"/>
    <property type="match status" value="1"/>
</dbReference>
<dbReference type="PANTHER" id="PTHR46743:SF2">
    <property type="entry name" value="TEICHOIC ACIDS EXPORT ATP-BINDING PROTEIN TAGH"/>
    <property type="match status" value="1"/>
</dbReference>
<reference evidence="6" key="1">
    <citation type="journal article" date="2015" name="Nature">
        <title>Complex archaea that bridge the gap between prokaryotes and eukaryotes.</title>
        <authorList>
            <person name="Spang A."/>
            <person name="Saw J.H."/>
            <person name="Jorgensen S.L."/>
            <person name="Zaremba-Niedzwiedzka K."/>
            <person name="Martijn J."/>
            <person name="Lind A.E."/>
            <person name="van Eijk R."/>
            <person name="Schleper C."/>
            <person name="Guy L."/>
            <person name="Ettema T.J."/>
        </authorList>
    </citation>
    <scope>NUCLEOTIDE SEQUENCE</scope>
</reference>
<dbReference type="GO" id="GO:0140359">
    <property type="term" value="F:ABC-type transporter activity"/>
    <property type="evidence" value="ECO:0007669"/>
    <property type="project" value="InterPro"/>
</dbReference>
<dbReference type="GO" id="GO:0016020">
    <property type="term" value="C:membrane"/>
    <property type="evidence" value="ECO:0007669"/>
    <property type="project" value="InterPro"/>
</dbReference>
<dbReference type="PROSITE" id="PS50893">
    <property type="entry name" value="ABC_TRANSPORTER_2"/>
    <property type="match status" value="1"/>
</dbReference>
<keyword evidence="4" id="KW-0067">ATP-binding</keyword>
<organism evidence="6">
    <name type="scientific">marine sediment metagenome</name>
    <dbReference type="NCBI Taxonomy" id="412755"/>
    <lineage>
        <taxon>unclassified sequences</taxon>
        <taxon>metagenomes</taxon>
        <taxon>ecological metagenomes</taxon>
    </lineage>
</organism>
<dbReference type="InterPro" id="IPR003593">
    <property type="entry name" value="AAA+_ATPase"/>
</dbReference>
<proteinExistence type="inferred from homology"/>
<evidence type="ECO:0000256" key="1">
    <source>
        <dbReference type="ARBA" id="ARBA00005417"/>
    </source>
</evidence>
<dbReference type="EMBL" id="LAZR01025743">
    <property type="protein sequence ID" value="KKL70937.1"/>
    <property type="molecule type" value="Genomic_DNA"/>
</dbReference>
<comment type="similarity">
    <text evidence="1">Belongs to the ABC transporter superfamily.</text>
</comment>
<feature type="domain" description="ABC transporter" evidence="5">
    <location>
        <begin position="26"/>
        <end position="258"/>
    </location>
</feature>
<dbReference type="Pfam" id="PF14524">
    <property type="entry name" value="Wzt_C"/>
    <property type="match status" value="1"/>
</dbReference>
<evidence type="ECO:0000259" key="5">
    <source>
        <dbReference type="PROSITE" id="PS50893"/>
    </source>
</evidence>
<sequence>MNDEIAVRVEHVSKKYCKSLKRSMLYGVKDIGRNLLGMSSHSENLRKDEFWAVNDVSFEVKKGETLGIIGPNGSGKTTLLKLLNGIFWPDKGKITVKGKAGALIEVGAGFHPLLTGRENVYTNAAILGMTKKEVDEKFDDIVEFADIGDFVDVPVKFYSSGMFVRLGFSVAVHCEPDILLVDEVLAVGDSVFQARCYRKMNEIKRRENLAIAIVSHSLLTVGKFCDKGIFLNNGTIKSHGEIHKIIRDYQSMVNQLLNKQKSVARIIPGMPYCTKEVEITNVKYLDRNSKEQKEFSPGDTLGIMVEYKANQIIPNPVFQISLLNRDGAHISVFGTHIDRIRTKSIQGKGAIECWIDNLPLLLNKYYVTAAIYDETHNITFDYWNGAICEQFFLVLPNRISEKMAEYTPICQLYPRWRVG</sequence>
<evidence type="ECO:0000256" key="3">
    <source>
        <dbReference type="ARBA" id="ARBA00022741"/>
    </source>
</evidence>
<evidence type="ECO:0000313" key="6">
    <source>
        <dbReference type="EMBL" id="KKL70937.1"/>
    </source>
</evidence>
<gene>
    <name evidence="6" type="ORF">LCGC14_2099930</name>
</gene>
<keyword evidence="2" id="KW-0813">Transport</keyword>
<dbReference type="InterPro" id="IPR050683">
    <property type="entry name" value="Bact_Polysacc_Export_ATP-bd"/>
</dbReference>
<dbReference type="InterPro" id="IPR017871">
    <property type="entry name" value="ABC_transporter-like_CS"/>
</dbReference>